<dbReference type="InterPro" id="IPR052035">
    <property type="entry name" value="ZnF_BED_domain_contain"/>
</dbReference>
<keyword evidence="6" id="KW-0238">DNA-binding</keyword>
<feature type="domain" description="BED-type" evidence="11">
    <location>
        <begin position="17"/>
        <end position="76"/>
    </location>
</feature>
<keyword evidence="2" id="KW-0479">Metal-binding</keyword>
<organism evidence="12 13">
    <name type="scientific">Clunio marinus</name>
    <dbReference type="NCBI Taxonomy" id="568069"/>
    <lineage>
        <taxon>Eukaryota</taxon>
        <taxon>Metazoa</taxon>
        <taxon>Ecdysozoa</taxon>
        <taxon>Arthropoda</taxon>
        <taxon>Hexapoda</taxon>
        <taxon>Insecta</taxon>
        <taxon>Pterygota</taxon>
        <taxon>Neoptera</taxon>
        <taxon>Endopterygota</taxon>
        <taxon>Diptera</taxon>
        <taxon>Nematocera</taxon>
        <taxon>Chironomoidea</taxon>
        <taxon>Chironomidae</taxon>
        <taxon>Clunio</taxon>
    </lineage>
</organism>
<protein>
    <submittedName>
        <fullName evidence="12">CLUMA_CG020352, isoform A</fullName>
    </submittedName>
</protein>
<dbReference type="GO" id="GO:0008270">
    <property type="term" value="F:zinc ion binding"/>
    <property type="evidence" value="ECO:0007669"/>
    <property type="project" value="UniProtKB-KW"/>
</dbReference>
<keyword evidence="10" id="KW-0812">Transmembrane</keyword>
<name>A0A1J1J4R3_9DIPT</name>
<feature type="transmembrane region" description="Helical" evidence="10">
    <location>
        <begin position="384"/>
        <end position="406"/>
    </location>
</feature>
<keyword evidence="5" id="KW-0805">Transcription regulation</keyword>
<keyword evidence="10" id="KW-1133">Transmembrane helix</keyword>
<keyword evidence="8" id="KW-0539">Nucleus</keyword>
<keyword evidence="3 9" id="KW-0863">Zinc-finger</keyword>
<dbReference type="AlphaFoldDB" id="A0A1J1J4R3"/>
<dbReference type="OrthoDB" id="10060245at2759"/>
<evidence type="ECO:0000313" key="13">
    <source>
        <dbReference type="Proteomes" id="UP000183832"/>
    </source>
</evidence>
<keyword evidence="7" id="KW-0804">Transcription</keyword>
<evidence type="ECO:0000256" key="9">
    <source>
        <dbReference type="PROSITE-ProRule" id="PRU00027"/>
    </source>
</evidence>
<dbReference type="SUPFAM" id="SSF53098">
    <property type="entry name" value="Ribonuclease H-like"/>
    <property type="match status" value="1"/>
</dbReference>
<dbReference type="Proteomes" id="UP000183832">
    <property type="component" value="Unassembled WGS sequence"/>
</dbReference>
<accession>A0A1J1J4R3</accession>
<evidence type="ECO:0000256" key="1">
    <source>
        <dbReference type="ARBA" id="ARBA00004123"/>
    </source>
</evidence>
<proteinExistence type="predicted"/>
<dbReference type="PANTHER" id="PTHR46481:SF10">
    <property type="entry name" value="ZINC FINGER BED DOMAIN-CONTAINING PROTEIN 39"/>
    <property type="match status" value="1"/>
</dbReference>
<dbReference type="GO" id="GO:0003677">
    <property type="term" value="F:DNA binding"/>
    <property type="evidence" value="ECO:0007669"/>
    <property type="project" value="UniProtKB-KW"/>
</dbReference>
<dbReference type="STRING" id="568069.A0A1J1J4R3"/>
<dbReference type="PROSITE" id="PS50808">
    <property type="entry name" value="ZF_BED"/>
    <property type="match status" value="1"/>
</dbReference>
<gene>
    <name evidence="12" type="ORF">CLUMA_CG020352</name>
</gene>
<dbReference type="GO" id="GO:0046983">
    <property type="term" value="F:protein dimerization activity"/>
    <property type="evidence" value="ECO:0007669"/>
    <property type="project" value="InterPro"/>
</dbReference>
<evidence type="ECO:0000256" key="2">
    <source>
        <dbReference type="ARBA" id="ARBA00022723"/>
    </source>
</evidence>
<evidence type="ECO:0000256" key="8">
    <source>
        <dbReference type="ARBA" id="ARBA00023242"/>
    </source>
</evidence>
<evidence type="ECO:0000313" key="12">
    <source>
        <dbReference type="EMBL" id="CRL07375.1"/>
    </source>
</evidence>
<evidence type="ECO:0000259" key="11">
    <source>
        <dbReference type="PROSITE" id="PS50808"/>
    </source>
</evidence>
<keyword evidence="10" id="KW-0472">Membrane</keyword>
<comment type="subcellular location">
    <subcellularLocation>
        <location evidence="1">Nucleus</location>
    </subcellularLocation>
</comment>
<evidence type="ECO:0000256" key="10">
    <source>
        <dbReference type="SAM" id="Phobius"/>
    </source>
</evidence>
<reference evidence="12 13" key="1">
    <citation type="submission" date="2015-04" db="EMBL/GenBank/DDBJ databases">
        <authorList>
            <person name="Syromyatnikov M.Y."/>
            <person name="Popov V.N."/>
        </authorList>
    </citation>
    <scope>NUCLEOTIDE SEQUENCE [LARGE SCALE GENOMIC DNA]</scope>
</reference>
<dbReference type="InterPro" id="IPR012337">
    <property type="entry name" value="RNaseH-like_sf"/>
</dbReference>
<sequence length="674" mass="78299">MKKMNKPFVKVLYDGKRKSSIVWKYFGKLELGEASCDEYLHYCNLCFQKHIHSAYKSFTGMRTHLKTVHKEVLTQEYKEEMIVDVEPKEISISNQEDEKMSFAKATAMWLCTDLLSFSVIEKEEFKNFLMSYENEIGKNLPNSNDVKKALNDIYISAQNFIKEKVASIPKIITLQLLYYTNYNHMVSNLTIAIKYVNNVFELETLTLGTKVIERPHSSIQIGEKITEVLSDYGLDNHILMSSGNHDSTLMNLPGLITNCSSYIDCIGHSIHLIFTSDLLKCPSWIIVQRILKKVKASFGILSYNRDEIITHFPSSQNKEIFGFFNDTFLMIEAVKADEYLLFHENIDQSTTDEAKRHQTFEEFCSRNEAEENECSAFNKSNTRWYLYADMVNAYLTYIFIINLLLVHPSLLVLFKRTDLVMNPIEIQILIQVKIFFDIIRASLSPLQHEKEPSSHYVIVFHNHVLKTLESKIKCQSTSDHMKLVYEEFRAAFIRRIKIHDEYLAAAFLDPLQVYEPYLKRYFESVKETPYTIIKKVMKKYIIEISDDTNEENENNSIPAKRARLEISSLIDRSPATLEASLLSEFTSYSLITQSAKQDQTLGMFWFLNKKKYPTLFKTAKAVLSISPILNRCKQNFSSHEVLRFQNRVTELHAQSMLFIHDNLDLIKAAMLNLI</sequence>
<dbReference type="Pfam" id="PF05699">
    <property type="entry name" value="Dimer_Tnp_hAT"/>
    <property type="match status" value="1"/>
</dbReference>
<evidence type="ECO:0000256" key="5">
    <source>
        <dbReference type="ARBA" id="ARBA00023015"/>
    </source>
</evidence>
<dbReference type="InterPro" id="IPR008906">
    <property type="entry name" value="HATC_C_dom"/>
</dbReference>
<evidence type="ECO:0000256" key="7">
    <source>
        <dbReference type="ARBA" id="ARBA00023163"/>
    </source>
</evidence>
<evidence type="ECO:0000256" key="6">
    <source>
        <dbReference type="ARBA" id="ARBA00023125"/>
    </source>
</evidence>
<dbReference type="PANTHER" id="PTHR46481">
    <property type="entry name" value="ZINC FINGER BED DOMAIN-CONTAINING PROTEIN 4"/>
    <property type="match status" value="1"/>
</dbReference>
<dbReference type="GO" id="GO:0005634">
    <property type="term" value="C:nucleus"/>
    <property type="evidence" value="ECO:0007669"/>
    <property type="project" value="UniProtKB-SubCell"/>
</dbReference>
<dbReference type="EMBL" id="CVRI01000070">
    <property type="protein sequence ID" value="CRL07375.1"/>
    <property type="molecule type" value="Genomic_DNA"/>
</dbReference>
<keyword evidence="13" id="KW-1185">Reference proteome</keyword>
<dbReference type="InterPro" id="IPR003656">
    <property type="entry name" value="Znf_BED"/>
</dbReference>
<evidence type="ECO:0000256" key="3">
    <source>
        <dbReference type="ARBA" id="ARBA00022771"/>
    </source>
</evidence>
<evidence type="ECO:0000256" key="4">
    <source>
        <dbReference type="ARBA" id="ARBA00022833"/>
    </source>
</evidence>
<keyword evidence="4" id="KW-0862">Zinc</keyword>